<dbReference type="RefSeq" id="WP_182382651.1">
    <property type="nucleotide sequence ID" value="NZ_JABXQT010000001.1"/>
</dbReference>
<dbReference type="Proteomes" id="UP000533461">
    <property type="component" value="Unassembled WGS sequence"/>
</dbReference>
<reference evidence="1 2" key="1">
    <citation type="submission" date="2020-06" db="EMBL/GenBank/DDBJ databases">
        <title>REHAB project genomes.</title>
        <authorList>
            <person name="Shaw L.P."/>
        </authorList>
    </citation>
    <scope>NUCLEOTIDE SEQUENCE [LARGE SCALE GENOMIC DNA]</scope>
    <source>
        <strain evidence="1 2">RHBSTW-00074</strain>
    </source>
</reference>
<accession>A0A7W3DII0</accession>
<name>A0A7W3DII0_ENTAS</name>
<dbReference type="AlphaFoldDB" id="A0A7W3DII0"/>
<comment type="caution">
    <text evidence="1">The sequence shown here is derived from an EMBL/GenBank/DDBJ whole genome shotgun (WGS) entry which is preliminary data.</text>
</comment>
<proteinExistence type="predicted"/>
<gene>
    <name evidence="1" type="ORF">HV056_22295</name>
</gene>
<dbReference type="EMBL" id="JABXRP010000002">
    <property type="protein sequence ID" value="MBA8079240.1"/>
    <property type="molecule type" value="Genomic_DNA"/>
</dbReference>
<evidence type="ECO:0000313" key="1">
    <source>
        <dbReference type="EMBL" id="MBA8079240.1"/>
    </source>
</evidence>
<protein>
    <submittedName>
        <fullName evidence="1">Uncharacterized protein</fullName>
    </submittedName>
</protein>
<evidence type="ECO:0000313" key="2">
    <source>
        <dbReference type="Proteomes" id="UP000533461"/>
    </source>
</evidence>
<organism evidence="1 2">
    <name type="scientific">Enterobacter asburiae</name>
    <dbReference type="NCBI Taxonomy" id="61645"/>
    <lineage>
        <taxon>Bacteria</taxon>
        <taxon>Pseudomonadati</taxon>
        <taxon>Pseudomonadota</taxon>
        <taxon>Gammaproteobacteria</taxon>
        <taxon>Enterobacterales</taxon>
        <taxon>Enterobacteriaceae</taxon>
        <taxon>Enterobacter</taxon>
        <taxon>Enterobacter cloacae complex</taxon>
    </lineage>
</organism>
<sequence length="123" mass="14240">MGILFKLFGPSKSDYKTLLPFQQWFLNYHDSNDFMKSRLGTSLLIQSFSIVNELQPTLPLYAPLLMKYKKTTSKDIIDKILLPELELLSSVDFDNYMIEPARVVGAALLIQIYERDPNLFSSW</sequence>